<feature type="transmembrane region" description="Helical" evidence="1">
    <location>
        <begin position="84"/>
        <end position="106"/>
    </location>
</feature>
<keyword evidence="1" id="KW-0472">Membrane</keyword>
<protein>
    <submittedName>
        <fullName evidence="2">Uncharacterized protein</fullName>
    </submittedName>
</protein>
<feature type="transmembrane region" description="Helical" evidence="1">
    <location>
        <begin position="126"/>
        <end position="146"/>
    </location>
</feature>
<evidence type="ECO:0000256" key="1">
    <source>
        <dbReference type="SAM" id="Phobius"/>
    </source>
</evidence>
<dbReference type="Proteomes" id="UP001596052">
    <property type="component" value="Unassembled WGS sequence"/>
</dbReference>
<dbReference type="RefSeq" id="WP_377166478.1">
    <property type="nucleotide sequence ID" value="NZ_JBHSMQ010000003.1"/>
</dbReference>
<accession>A0ABW0KPI2</accession>
<evidence type="ECO:0000313" key="3">
    <source>
        <dbReference type="Proteomes" id="UP001596052"/>
    </source>
</evidence>
<name>A0ABW0KPI2_9BACT</name>
<keyword evidence="3" id="KW-1185">Reference proteome</keyword>
<reference evidence="3" key="1">
    <citation type="journal article" date="2019" name="Int. J. Syst. Evol. Microbiol.">
        <title>The Global Catalogue of Microorganisms (GCM) 10K type strain sequencing project: providing services to taxonomists for standard genome sequencing and annotation.</title>
        <authorList>
            <consortium name="The Broad Institute Genomics Platform"/>
            <consortium name="The Broad Institute Genome Sequencing Center for Infectious Disease"/>
            <person name="Wu L."/>
            <person name="Ma J."/>
        </authorList>
    </citation>
    <scope>NUCLEOTIDE SEQUENCE [LARGE SCALE GENOMIC DNA]</scope>
    <source>
        <strain evidence="3">CGMCC 4.1469</strain>
    </source>
</reference>
<sequence length="155" mass="16808">MKTFFRKLKLSFLAMLWGLNACNIAWWTCHLHHSTQDLSFLGPVLLLWLNLYTSAVIAGACFLVLMTLDLLIPETSPLRKPGTAAAFGFLVSLALGVAFTLARLSGHSIQAYGLVEAAWKTLGRTLPYTLGACAAGTVAAWSRALMDTPSPRQTP</sequence>
<comment type="caution">
    <text evidence="2">The sequence shown here is derived from an EMBL/GenBank/DDBJ whole genome shotgun (WGS) entry which is preliminary data.</text>
</comment>
<proteinExistence type="predicted"/>
<keyword evidence="1" id="KW-0812">Transmembrane</keyword>
<gene>
    <name evidence="2" type="ORF">ACFQDI_11160</name>
</gene>
<dbReference type="EMBL" id="JBHSMQ010000003">
    <property type="protein sequence ID" value="MFC5455418.1"/>
    <property type="molecule type" value="Genomic_DNA"/>
</dbReference>
<evidence type="ECO:0000313" key="2">
    <source>
        <dbReference type="EMBL" id="MFC5455418.1"/>
    </source>
</evidence>
<feature type="transmembrane region" description="Helical" evidence="1">
    <location>
        <begin position="45"/>
        <end position="72"/>
    </location>
</feature>
<keyword evidence="1" id="KW-1133">Transmembrane helix</keyword>
<organism evidence="2 3">
    <name type="scientific">Prosthecobacter fluviatilis</name>
    <dbReference type="NCBI Taxonomy" id="445931"/>
    <lineage>
        <taxon>Bacteria</taxon>
        <taxon>Pseudomonadati</taxon>
        <taxon>Verrucomicrobiota</taxon>
        <taxon>Verrucomicrobiia</taxon>
        <taxon>Verrucomicrobiales</taxon>
        <taxon>Verrucomicrobiaceae</taxon>
        <taxon>Prosthecobacter</taxon>
    </lineage>
</organism>